<dbReference type="PANTHER" id="PTHR45510:SF1">
    <property type="entry name" value="RHODANESE-LIKE DOMAIN-CONTAINING PROTEIN 10"/>
    <property type="match status" value="1"/>
</dbReference>
<reference evidence="3 4" key="1">
    <citation type="journal article" date="2018" name="Sci. Data">
        <title>The draft genome sequence of cork oak.</title>
        <authorList>
            <person name="Ramos A.M."/>
            <person name="Usie A."/>
            <person name="Barbosa P."/>
            <person name="Barros P.M."/>
            <person name="Capote T."/>
            <person name="Chaves I."/>
            <person name="Simoes F."/>
            <person name="Abreu I."/>
            <person name="Carrasquinho I."/>
            <person name="Faro C."/>
            <person name="Guimaraes J.B."/>
            <person name="Mendonca D."/>
            <person name="Nobrega F."/>
            <person name="Rodrigues L."/>
            <person name="Saibo N.J.M."/>
            <person name="Varela M.C."/>
            <person name="Egas C."/>
            <person name="Matos J."/>
            <person name="Miguel C.M."/>
            <person name="Oliveira M.M."/>
            <person name="Ricardo C.P."/>
            <person name="Goncalves S."/>
        </authorList>
    </citation>
    <scope>NUCLEOTIDE SEQUENCE [LARGE SCALE GENOMIC DNA]</scope>
    <source>
        <strain evidence="4">cv. HL8</strain>
    </source>
</reference>
<dbReference type="Proteomes" id="UP000237347">
    <property type="component" value="Unassembled WGS sequence"/>
</dbReference>
<dbReference type="PROSITE" id="PS50206">
    <property type="entry name" value="RHODANESE_3"/>
    <property type="match status" value="1"/>
</dbReference>
<protein>
    <submittedName>
        <fullName evidence="3">Rhodanese-like domain-containing protein 10</fullName>
    </submittedName>
</protein>
<dbReference type="Gene3D" id="3.40.250.10">
    <property type="entry name" value="Rhodanese-like domain"/>
    <property type="match status" value="1"/>
</dbReference>
<feature type="region of interest" description="Disordered" evidence="1">
    <location>
        <begin position="8"/>
        <end position="30"/>
    </location>
</feature>
<dbReference type="GO" id="GO:0009507">
    <property type="term" value="C:chloroplast"/>
    <property type="evidence" value="ECO:0007669"/>
    <property type="project" value="TreeGrafter"/>
</dbReference>
<dbReference type="InterPro" id="IPR036873">
    <property type="entry name" value="Rhodanese-like_dom_sf"/>
</dbReference>
<evidence type="ECO:0000313" key="4">
    <source>
        <dbReference type="Proteomes" id="UP000237347"/>
    </source>
</evidence>
<organism evidence="3 4">
    <name type="scientific">Quercus suber</name>
    <name type="common">Cork oak</name>
    <dbReference type="NCBI Taxonomy" id="58331"/>
    <lineage>
        <taxon>Eukaryota</taxon>
        <taxon>Viridiplantae</taxon>
        <taxon>Streptophyta</taxon>
        <taxon>Embryophyta</taxon>
        <taxon>Tracheophyta</taxon>
        <taxon>Spermatophyta</taxon>
        <taxon>Magnoliopsida</taxon>
        <taxon>eudicotyledons</taxon>
        <taxon>Gunneridae</taxon>
        <taxon>Pentapetalae</taxon>
        <taxon>rosids</taxon>
        <taxon>fabids</taxon>
        <taxon>Fagales</taxon>
        <taxon>Fagaceae</taxon>
        <taxon>Quercus</taxon>
    </lineage>
</organism>
<gene>
    <name evidence="3" type="primary">STR10_0</name>
    <name evidence="3" type="ORF">CFP56_010198</name>
</gene>
<dbReference type="EMBL" id="PKMF04001748">
    <property type="protein sequence ID" value="KAK7811569.1"/>
    <property type="molecule type" value="Genomic_DNA"/>
</dbReference>
<evidence type="ECO:0000313" key="3">
    <source>
        <dbReference type="EMBL" id="KAK7811569.1"/>
    </source>
</evidence>
<dbReference type="InterPro" id="IPR001763">
    <property type="entry name" value="Rhodanese-like_dom"/>
</dbReference>
<sequence>MAIQLNHISTFNSKHEKQPKPPLPTTKRRPTLQVNAVSSSNNARQLIQSQAIRAIQPKEAVAAINSDGFTLLDVRPVWETEKARVKGSLNVPLFIEDKDNSPLTLLKKWVHLGYIGLWTGQYFTTMNPDFLLRVEEVVPDKDSKLLVACGEGLR</sequence>
<dbReference type="AlphaFoldDB" id="A0AAW0IBD1"/>
<evidence type="ECO:0000256" key="1">
    <source>
        <dbReference type="SAM" id="MobiDB-lite"/>
    </source>
</evidence>
<dbReference type="InterPro" id="IPR044614">
    <property type="entry name" value="STR10"/>
</dbReference>
<dbReference type="CDD" id="cd00158">
    <property type="entry name" value="RHOD"/>
    <property type="match status" value="1"/>
</dbReference>
<comment type="caution">
    <text evidence="3">The sequence shown here is derived from an EMBL/GenBank/DDBJ whole genome shotgun (WGS) entry which is preliminary data.</text>
</comment>
<proteinExistence type="predicted"/>
<keyword evidence="4" id="KW-1185">Reference proteome</keyword>
<dbReference type="PANTHER" id="PTHR45510">
    <property type="entry name" value="RHODANESE-LIKE DOMAIN-CONTAINING PROTEIN 10"/>
    <property type="match status" value="1"/>
</dbReference>
<evidence type="ECO:0000259" key="2">
    <source>
        <dbReference type="PROSITE" id="PS50206"/>
    </source>
</evidence>
<dbReference type="SUPFAM" id="SSF52821">
    <property type="entry name" value="Rhodanese/Cell cycle control phosphatase"/>
    <property type="match status" value="1"/>
</dbReference>
<feature type="domain" description="Rhodanese" evidence="2">
    <location>
        <begin position="65"/>
        <end position="154"/>
    </location>
</feature>
<accession>A0AAW0IBD1</accession>
<name>A0AAW0IBD1_QUESU</name>